<dbReference type="Proteomes" id="UP000005622">
    <property type="component" value="Unassembled WGS sequence"/>
</dbReference>
<reference evidence="2" key="1">
    <citation type="submission" date="2011-03" db="EMBL/GenBank/DDBJ databases">
        <title>The Genome Sequence of Nematocida sp1 strain ERTm2.</title>
        <authorList>
            <consortium name="The Broad Institute Genome Sequencing Platform"/>
            <consortium name="The Broad Institute Genome Sequencing Center for Infectious Disease"/>
            <person name="Cuomo C."/>
            <person name="Troemel E."/>
            <person name="Young S.K."/>
            <person name="Zeng Q."/>
            <person name="Gargeya S."/>
            <person name="Fitzgerald M."/>
            <person name="Haas B."/>
            <person name="Abouelleil A."/>
            <person name="Alvarado L."/>
            <person name="Arachchi H.M."/>
            <person name="Berlin A."/>
            <person name="Brown A."/>
            <person name="Chapman S.B."/>
            <person name="Chen Z."/>
            <person name="Dunbar C."/>
            <person name="Freedman E."/>
            <person name="Gearin G."/>
            <person name="Gellesch M."/>
            <person name="Goldberg J."/>
            <person name="Griggs A."/>
            <person name="Gujja S."/>
            <person name="Heilman E.R."/>
            <person name="Heiman D."/>
            <person name="Howarth C."/>
            <person name="Larson L."/>
            <person name="Lui A."/>
            <person name="MacDonald P.J.P."/>
            <person name="Mehta T."/>
            <person name="Montmayeur A."/>
            <person name="Murphy C."/>
            <person name="Neiman D."/>
            <person name="Pearson M."/>
            <person name="Priest M."/>
            <person name="Roberts A."/>
            <person name="Saif S."/>
            <person name="Shea T."/>
            <person name="Shenoy N."/>
            <person name="Sisk P."/>
            <person name="Stolte C."/>
            <person name="Sykes S."/>
            <person name="White J."/>
            <person name="Yandava C."/>
            <person name="Wortman J."/>
            <person name="Nusbaum C."/>
            <person name="Birren B."/>
        </authorList>
    </citation>
    <scope>NUCLEOTIDE SEQUENCE</scope>
    <source>
        <strain evidence="2">ERTm2</strain>
    </source>
</reference>
<feature type="compositionally biased region" description="Basic residues" evidence="1">
    <location>
        <begin position="244"/>
        <end position="260"/>
    </location>
</feature>
<dbReference type="AlphaFoldDB" id="H8ZAJ2"/>
<feature type="compositionally biased region" description="Low complexity" evidence="1">
    <location>
        <begin position="140"/>
        <end position="176"/>
    </location>
</feature>
<feature type="compositionally biased region" description="Low complexity" evidence="1">
    <location>
        <begin position="190"/>
        <end position="202"/>
    </location>
</feature>
<proteinExistence type="predicted"/>
<accession>H8ZAJ2</accession>
<dbReference type="EMBL" id="JH604634">
    <property type="protein sequence ID" value="EHY66360.1"/>
    <property type="molecule type" value="Genomic_DNA"/>
</dbReference>
<evidence type="ECO:0000313" key="2">
    <source>
        <dbReference type="EMBL" id="EHY66360.1"/>
    </source>
</evidence>
<protein>
    <submittedName>
        <fullName evidence="2">Uncharacterized protein</fullName>
    </submittedName>
</protein>
<gene>
    <name evidence="2" type="ORF">NERG_01056</name>
</gene>
<sequence>MVYIKEYHRKINIFLIKIIQLALYYKDTANYEDFIKGCYDKIDFKIYDQKATDYIGEVEDGSQGLKNIEGILCKEMKQPNIDEFKRILEMNYANDKATNTDRYFSLSAHVKELPKLNHNSLQAFDSEIFDSEASYSEYTNPNSPNSLNSPNSPNDHNSPNSPNSLNSPNISNDNNSESTGFDFDTTDIVSSEVSSSEAPSSEDANQKPINPNHTKSKPTKSKFTKPKFTDSKLIDLESIDPNHKKLKPTKQTNTKKRRVNPKPAIQKLANP</sequence>
<organism evidence="2">
    <name type="scientific">Nematocida ausubeli (strain ATCC PRA-371 / ERTm2)</name>
    <name type="common">Nematode killer fungus</name>
    <dbReference type="NCBI Taxonomy" id="1913371"/>
    <lineage>
        <taxon>Eukaryota</taxon>
        <taxon>Fungi</taxon>
        <taxon>Fungi incertae sedis</taxon>
        <taxon>Microsporidia</taxon>
        <taxon>Nematocida</taxon>
    </lineage>
</organism>
<name>H8ZAJ2_NEMA1</name>
<feature type="compositionally biased region" description="Basic and acidic residues" evidence="1">
    <location>
        <begin position="227"/>
        <end position="243"/>
    </location>
</feature>
<dbReference type="HOGENOM" id="CLU_1027096_0_0_1"/>
<evidence type="ECO:0000256" key="1">
    <source>
        <dbReference type="SAM" id="MobiDB-lite"/>
    </source>
</evidence>
<feature type="region of interest" description="Disordered" evidence="1">
    <location>
        <begin position="135"/>
        <end position="271"/>
    </location>
</feature>
<feature type="compositionally biased region" description="Basic residues" evidence="1">
    <location>
        <begin position="214"/>
        <end position="225"/>
    </location>
</feature>